<evidence type="ECO:0000256" key="3">
    <source>
        <dbReference type="ARBA" id="ARBA00022842"/>
    </source>
</evidence>
<feature type="domain" description="4'-phosphopantetheinyl transferase" evidence="4">
    <location>
        <begin position="3"/>
        <end position="96"/>
    </location>
</feature>
<evidence type="ECO:0000256" key="1">
    <source>
        <dbReference type="ARBA" id="ARBA00022679"/>
    </source>
</evidence>
<evidence type="ECO:0000313" key="5">
    <source>
        <dbReference type="EMBL" id="UQA94134.1"/>
    </source>
</evidence>
<dbReference type="GO" id="GO:0016740">
    <property type="term" value="F:transferase activity"/>
    <property type="evidence" value="ECO:0007669"/>
    <property type="project" value="UniProtKB-KW"/>
</dbReference>
<keyword evidence="1 5" id="KW-0808">Transferase</keyword>
<dbReference type="Proteomes" id="UP000830115">
    <property type="component" value="Chromosome"/>
</dbReference>
<gene>
    <name evidence="5" type="ORF">K9S39_21655</name>
</gene>
<organism evidence="5 6">
    <name type="scientific">Streptomyces halobius</name>
    <dbReference type="NCBI Taxonomy" id="2879846"/>
    <lineage>
        <taxon>Bacteria</taxon>
        <taxon>Bacillati</taxon>
        <taxon>Actinomycetota</taxon>
        <taxon>Actinomycetes</taxon>
        <taxon>Kitasatosporales</taxon>
        <taxon>Streptomycetaceae</taxon>
        <taxon>Streptomyces</taxon>
    </lineage>
</organism>
<proteinExistence type="predicted"/>
<dbReference type="InterPro" id="IPR004568">
    <property type="entry name" value="Ppantetheine-prot_Trfase_dom"/>
</dbReference>
<keyword evidence="6" id="KW-1185">Reference proteome</keyword>
<keyword evidence="3" id="KW-0460">Magnesium</keyword>
<name>A0ABY4M8M0_9ACTN</name>
<evidence type="ECO:0000256" key="2">
    <source>
        <dbReference type="ARBA" id="ARBA00022723"/>
    </source>
</evidence>
<sequence>MWIGVDVTHEDELTALLARPWFRDYTYAPEELRTAASFGAERAREFLTGRFAGKEAVLKVIGTGVRAGVTPRQVAILRADGGAPQVHLCGTAARHARDRGIAGISVSVTHKKGAVVAVAIGVPAALCTDLGSSR</sequence>
<reference evidence="5" key="1">
    <citation type="submission" date="2021-10" db="EMBL/GenBank/DDBJ databases">
        <title>Streptomyces nigrumlapis sp.nov.,an antimicrobial producing actinobacterium isolated from Black Gobi rocks.</title>
        <authorList>
            <person name="Wen Y."/>
            <person name="Zhang W."/>
            <person name="Liu X.G."/>
        </authorList>
    </citation>
    <scope>NUCLEOTIDE SEQUENCE</scope>
    <source>
        <strain evidence="5">ST13-2-2</strain>
    </source>
</reference>
<evidence type="ECO:0000313" key="6">
    <source>
        <dbReference type="Proteomes" id="UP000830115"/>
    </source>
</evidence>
<keyword evidence="2" id="KW-0479">Metal-binding</keyword>
<dbReference type="NCBIfam" id="TIGR00556">
    <property type="entry name" value="pantethn_trn"/>
    <property type="match status" value="1"/>
</dbReference>
<dbReference type="InterPro" id="IPR008278">
    <property type="entry name" value="4-PPantetheinyl_Trfase_dom"/>
</dbReference>
<protein>
    <submittedName>
        <fullName evidence="5">4'-phosphopantetheinyl transferase superfamily protein</fullName>
    </submittedName>
</protein>
<dbReference type="SUPFAM" id="SSF56214">
    <property type="entry name" value="4'-phosphopantetheinyl transferase"/>
    <property type="match status" value="1"/>
</dbReference>
<dbReference type="RefSeq" id="WP_248865014.1">
    <property type="nucleotide sequence ID" value="NZ_CP086322.1"/>
</dbReference>
<dbReference type="EMBL" id="CP086322">
    <property type="protein sequence ID" value="UQA94134.1"/>
    <property type="molecule type" value="Genomic_DNA"/>
</dbReference>
<dbReference type="InterPro" id="IPR037143">
    <property type="entry name" value="4-PPantetheinyl_Trfase_dom_sf"/>
</dbReference>
<dbReference type="Pfam" id="PF01648">
    <property type="entry name" value="ACPS"/>
    <property type="match status" value="1"/>
</dbReference>
<evidence type="ECO:0000259" key="4">
    <source>
        <dbReference type="Pfam" id="PF01648"/>
    </source>
</evidence>
<dbReference type="Gene3D" id="3.90.470.20">
    <property type="entry name" value="4'-phosphopantetheinyl transferase domain"/>
    <property type="match status" value="1"/>
</dbReference>
<accession>A0ABY4M8M0</accession>